<keyword evidence="3" id="KW-1185">Reference proteome</keyword>
<name>A0A0E3S9V3_9EURY</name>
<organism evidence="2 3">
    <name type="scientific">Methanosarcina horonobensis HB-1 = JCM 15518</name>
    <dbReference type="NCBI Taxonomy" id="1434110"/>
    <lineage>
        <taxon>Archaea</taxon>
        <taxon>Methanobacteriati</taxon>
        <taxon>Methanobacteriota</taxon>
        <taxon>Stenosarchaea group</taxon>
        <taxon>Methanomicrobia</taxon>
        <taxon>Methanosarcinales</taxon>
        <taxon>Methanosarcinaceae</taxon>
        <taxon>Methanosarcina</taxon>
    </lineage>
</organism>
<evidence type="ECO:0000313" key="2">
    <source>
        <dbReference type="EMBL" id="AKB78399.1"/>
    </source>
</evidence>
<dbReference type="AlphaFoldDB" id="A0A0E3S9V3"/>
<protein>
    <submittedName>
        <fullName evidence="2">Uncharacterized protein</fullName>
    </submittedName>
</protein>
<dbReference type="EMBL" id="CP009516">
    <property type="protein sequence ID" value="AKB78399.1"/>
    <property type="molecule type" value="Genomic_DNA"/>
</dbReference>
<feature type="coiled-coil region" evidence="1">
    <location>
        <begin position="304"/>
        <end position="338"/>
    </location>
</feature>
<gene>
    <name evidence="2" type="ORF">MSHOH_1916</name>
</gene>
<sequence length="378" mass="43088">MYAKGSHAIVSNLRFHSKIIEKYSGGKKRFFSFPFLLFRENSEEKLGRRNKFSFPIHIQVLKYPVSRETVSSGFTEKKVIIVNQSLKPVFLKEKEKEREILRTYENVTNTRDIIRQNNGDTVQRSESVIQKTAYDVQKEIRALSRNGNFHPVSGSLPDTNLANIVRKKVPKGDLLRNPIGARMAENSVFRPYVFYQGRSLKSVNQINFGDKTSGESFEAPSWESEGISKLSRLYLRNVDSGMNSPGRNPVYEDISVLNPIPFSRSKVSLRFHLAVPSVSAFDEGLILDSASGKGTYHQAPGLVFNSAGNLSQEIEREMEAIKEELAQAEKAARESYSSIYSKMEEELKRNLEINKISEQVIRQITMRLKIEKERRGLL</sequence>
<keyword evidence="1" id="KW-0175">Coiled coil</keyword>
<proteinExistence type="predicted"/>
<dbReference type="Proteomes" id="UP000033101">
    <property type="component" value="Chromosome"/>
</dbReference>
<dbReference type="STRING" id="1434110.MSHOH_1916"/>
<reference evidence="2 3" key="1">
    <citation type="submission" date="2014-07" db="EMBL/GenBank/DDBJ databases">
        <title>Methanogenic archaea and the global carbon cycle.</title>
        <authorList>
            <person name="Henriksen J.R."/>
            <person name="Luke J."/>
            <person name="Reinhart S."/>
            <person name="Benedict M.N."/>
            <person name="Youngblut N.D."/>
            <person name="Metcalf M.E."/>
            <person name="Whitaker R.J."/>
            <person name="Metcalf W.W."/>
        </authorList>
    </citation>
    <scope>NUCLEOTIDE SEQUENCE [LARGE SCALE GENOMIC DNA]</scope>
    <source>
        <strain evidence="2 3">HB-1</strain>
    </source>
</reference>
<evidence type="ECO:0000256" key="1">
    <source>
        <dbReference type="SAM" id="Coils"/>
    </source>
</evidence>
<evidence type="ECO:0000313" key="3">
    <source>
        <dbReference type="Proteomes" id="UP000033101"/>
    </source>
</evidence>
<dbReference type="PATRIC" id="fig|1434110.4.peg.2441"/>
<dbReference type="HOGENOM" id="CLU_730778_0_0_2"/>
<accession>A0A0E3S9V3</accession>
<dbReference type="KEGG" id="mhor:MSHOH_1916"/>